<gene>
    <name evidence="1" type="ORF">GBAR_LOCUS14539</name>
</gene>
<dbReference type="EMBL" id="CASHTH010002120">
    <property type="protein sequence ID" value="CAI8025114.1"/>
    <property type="molecule type" value="Genomic_DNA"/>
</dbReference>
<reference evidence="1" key="1">
    <citation type="submission" date="2023-03" db="EMBL/GenBank/DDBJ databases">
        <authorList>
            <person name="Steffen K."/>
            <person name="Cardenas P."/>
        </authorList>
    </citation>
    <scope>NUCLEOTIDE SEQUENCE</scope>
</reference>
<organism evidence="1 2">
    <name type="scientific">Geodia barretti</name>
    <name type="common">Barrett's horny sponge</name>
    <dbReference type="NCBI Taxonomy" id="519541"/>
    <lineage>
        <taxon>Eukaryota</taxon>
        <taxon>Metazoa</taxon>
        <taxon>Porifera</taxon>
        <taxon>Demospongiae</taxon>
        <taxon>Heteroscleromorpha</taxon>
        <taxon>Tetractinellida</taxon>
        <taxon>Astrophorina</taxon>
        <taxon>Geodiidae</taxon>
        <taxon>Geodia</taxon>
    </lineage>
</organism>
<proteinExistence type="predicted"/>
<accession>A0AA35S917</accession>
<name>A0AA35S917_GEOBA</name>
<keyword evidence="2" id="KW-1185">Reference proteome</keyword>
<dbReference type="AlphaFoldDB" id="A0AA35S917"/>
<dbReference type="Proteomes" id="UP001174909">
    <property type="component" value="Unassembled WGS sequence"/>
</dbReference>
<comment type="caution">
    <text evidence="1">The sequence shown here is derived from an EMBL/GenBank/DDBJ whole genome shotgun (WGS) entry which is preliminary data.</text>
</comment>
<protein>
    <submittedName>
        <fullName evidence="1">Uncharacterized protein</fullName>
    </submittedName>
</protein>
<evidence type="ECO:0000313" key="1">
    <source>
        <dbReference type="EMBL" id="CAI8025114.1"/>
    </source>
</evidence>
<sequence>MVLLESPPIALEFLEQIMTKVEDAAPVAVQVEMDPEDAAPVAVEVAHWFYGVPCAGVKYYSFQRRPMTP</sequence>
<evidence type="ECO:0000313" key="2">
    <source>
        <dbReference type="Proteomes" id="UP001174909"/>
    </source>
</evidence>